<dbReference type="EMBL" id="JAPWTK010000087">
    <property type="protein sequence ID" value="KAJ8951282.1"/>
    <property type="molecule type" value="Genomic_DNA"/>
</dbReference>
<feature type="domain" description="PIN" evidence="1">
    <location>
        <begin position="39"/>
        <end position="147"/>
    </location>
</feature>
<dbReference type="InterPro" id="IPR002716">
    <property type="entry name" value="PIN_dom"/>
</dbReference>
<gene>
    <name evidence="2" type="ORF">NQ318_008185</name>
</gene>
<protein>
    <recommendedName>
        <fullName evidence="1">PIN domain-containing protein</fullName>
    </recommendedName>
</protein>
<organism evidence="2 3">
    <name type="scientific">Aromia moschata</name>
    <dbReference type="NCBI Taxonomy" id="1265417"/>
    <lineage>
        <taxon>Eukaryota</taxon>
        <taxon>Metazoa</taxon>
        <taxon>Ecdysozoa</taxon>
        <taxon>Arthropoda</taxon>
        <taxon>Hexapoda</taxon>
        <taxon>Insecta</taxon>
        <taxon>Pterygota</taxon>
        <taxon>Neoptera</taxon>
        <taxon>Endopterygota</taxon>
        <taxon>Coleoptera</taxon>
        <taxon>Polyphaga</taxon>
        <taxon>Cucujiformia</taxon>
        <taxon>Chrysomeloidea</taxon>
        <taxon>Cerambycidae</taxon>
        <taxon>Cerambycinae</taxon>
        <taxon>Callichromatini</taxon>
        <taxon>Aromia</taxon>
    </lineage>
</organism>
<dbReference type="InterPro" id="IPR029060">
    <property type="entry name" value="PIN-like_dom_sf"/>
</dbReference>
<dbReference type="PANTHER" id="PTHR16161">
    <property type="entry name" value="TRANSCRIPTIONAL PROTEIN SWT1"/>
    <property type="match status" value="1"/>
</dbReference>
<reference evidence="2" key="1">
    <citation type="journal article" date="2023" name="Insect Mol. Biol.">
        <title>Genome sequencing provides insights into the evolution of gene families encoding plant cell wall-degrading enzymes in longhorned beetles.</title>
        <authorList>
            <person name="Shin N.R."/>
            <person name="Okamura Y."/>
            <person name="Kirsch R."/>
            <person name="Pauchet Y."/>
        </authorList>
    </citation>
    <scope>NUCLEOTIDE SEQUENCE</scope>
    <source>
        <strain evidence="2">AMC_N1</strain>
    </source>
</reference>
<dbReference type="SUPFAM" id="SSF88723">
    <property type="entry name" value="PIN domain-like"/>
    <property type="match status" value="1"/>
</dbReference>
<dbReference type="InterPro" id="IPR052626">
    <property type="entry name" value="SWT1_Regulator"/>
</dbReference>
<dbReference type="Gene3D" id="3.40.50.1010">
    <property type="entry name" value="5'-nuclease"/>
    <property type="match status" value="1"/>
</dbReference>
<dbReference type="GO" id="GO:0005634">
    <property type="term" value="C:nucleus"/>
    <property type="evidence" value="ECO:0007669"/>
    <property type="project" value="TreeGrafter"/>
</dbReference>
<keyword evidence="3" id="KW-1185">Reference proteome</keyword>
<evidence type="ECO:0000313" key="3">
    <source>
        <dbReference type="Proteomes" id="UP001162162"/>
    </source>
</evidence>
<dbReference type="Proteomes" id="UP001162162">
    <property type="component" value="Unassembled WGS sequence"/>
</dbReference>
<proteinExistence type="predicted"/>
<dbReference type="AlphaFoldDB" id="A0AAV8YL24"/>
<accession>A0AAV8YL24</accession>
<comment type="caution">
    <text evidence="2">The sequence shown here is derived from an EMBL/GenBank/DDBJ whole genome shotgun (WGS) entry which is preliminary data.</text>
</comment>
<dbReference type="PANTHER" id="PTHR16161:SF0">
    <property type="entry name" value="TRANSCRIPTIONAL PROTEIN SWT1"/>
    <property type="match status" value="1"/>
</dbReference>
<sequence length="162" mass="18460">MGAGIWNRYTLEKGKSSFKGRPVPNIRLAGRNFMSFVEPCQPVIYIPWMVLMELDYMKDQCSDGKLKKNITNSVKFIHNALEQKNPRMLGQTVDEAEKQKYIGKSPDDKILSCCLQAGERYEHVILVSNDVNLKNKAMVNDVTVCSTKRGDNENNVEVVQFK</sequence>
<evidence type="ECO:0000313" key="2">
    <source>
        <dbReference type="EMBL" id="KAJ8951282.1"/>
    </source>
</evidence>
<dbReference type="Pfam" id="PF13638">
    <property type="entry name" value="PIN_4"/>
    <property type="match status" value="1"/>
</dbReference>
<evidence type="ECO:0000259" key="1">
    <source>
        <dbReference type="Pfam" id="PF13638"/>
    </source>
</evidence>
<name>A0AAV8YL24_9CUCU</name>